<reference evidence="5 6" key="1">
    <citation type="submission" date="2018-06" db="EMBL/GenBank/DDBJ databases">
        <title>The Genome of Cuscuta australis (Dodder) Provides Insight into the Evolution of Plant Parasitism.</title>
        <authorList>
            <person name="Liu H."/>
        </authorList>
    </citation>
    <scope>NUCLEOTIDE SEQUENCE [LARGE SCALE GENOMIC DNA]</scope>
    <source>
        <strain evidence="6">cv. Yunnan</strain>
        <tissue evidence="5">Vines</tissue>
    </source>
</reference>
<accession>A0A328CX84</accession>
<sequence length="586" mass="64816">MEKRKWLWKRKSSDKGSGETESSYEQDATKESSLDHHDEKSPEVTSKSASTDDDEVKESLKCMTTKLSAALVNVSAKEDLVKQHAKVAEEAVAGWEKAENEVAALKEQLDAAVQHNVQLDGALKECVKQLRNAKDEQEQRIQEAILEKAMEWESSRNALEKELVELRLNAYPIPAHHNILQKLELLEKENASLKLELFSLTKELEVRTIERDLSTQTAETASKQQLESIKKFAKLEAEYRRMQQAQSRESSACHGKKSWDSQTESGEHNPCGSDCWASALIAELDQFKNGKSSFKNIASVPVEIDIMDDFLEMERLASSLGDGKSEKADVSPQATSHTSSSIEDQSAAELQTTIHGVEELEKKLETIEAEKTKLEGALSDTQDALKASQLQFKDAEIMLEVLLKELSAVNESKEMLESLRSDADSEHSLSTDMTQKMGRKTEEVELNQASSLCSSEEPKVKQEVLDVAATKLAECQKTIASLGRQLQSLATLEDFLTDAPNLQGLSGGGADLWKTHLDETFAQKLDTDHLEISDQNSSNSTNEGNYEESPMSSSSSDSSAANHVSSSRGKNGFGKLFSRSKGRVQP</sequence>
<evidence type="ECO:0000256" key="4">
    <source>
        <dbReference type="SAM" id="MobiDB-lite"/>
    </source>
</evidence>
<feature type="coiled-coil region" evidence="3">
    <location>
        <begin position="88"/>
        <end position="203"/>
    </location>
</feature>
<gene>
    <name evidence="5" type="ORF">DM860_000558</name>
</gene>
<protein>
    <recommendedName>
        <fullName evidence="7">Filament-like plant protein</fullName>
    </recommendedName>
</protein>
<feature type="compositionally biased region" description="Low complexity" evidence="4">
    <location>
        <begin position="549"/>
        <end position="567"/>
    </location>
</feature>
<keyword evidence="6" id="KW-1185">Reference proteome</keyword>
<feature type="region of interest" description="Disordered" evidence="4">
    <location>
        <begin position="527"/>
        <end position="586"/>
    </location>
</feature>
<evidence type="ECO:0000313" key="6">
    <source>
        <dbReference type="Proteomes" id="UP000249390"/>
    </source>
</evidence>
<organism evidence="5 6">
    <name type="scientific">Cuscuta australis</name>
    <dbReference type="NCBI Taxonomy" id="267555"/>
    <lineage>
        <taxon>Eukaryota</taxon>
        <taxon>Viridiplantae</taxon>
        <taxon>Streptophyta</taxon>
        <taxon>Embryophyta</taxon>
        <taxon>Tracheophyta</taxon>
        <taxon>Spermatophyta</taxon>
        <taxon>Magnoliopsida</taxon>
        <taxon>eudicotyledons</taxon>
        <taxon>Gunneridae</taxon>
        <taxon>Pentapetalae</taxon>
        <taxon>asterids</taxon>
        <taxon>lamiids</taxon>
        <taxon>Solanales</taxon>
        <taxon>Convolvulaceae</taxon>
        <taxon>Cuscuteae</taxon>
        <taxon>Cuscuta</taxon>
        <taxon>Cuscuta subgen. Grammica</taxon>
        <taxon>Cuscuta sect. Cleistogrammica</taxon>
    </lineage>
</organism>
<feature type="compositionally biased region" description="Polar residues" evidence="4">
    <location>
        <begin position="533"/>
        <end position="544"/>
    </location>
</feature>
<dbReference type="PANTHER" id="PTHR31580:SF5">
    <property type="entry name" value="FILAMENT-LIKE PLANT PROTEIN 1-RELATED"/>
    <property type="match status" value="1"/>
</dbReference>
<feature type="compositionally biased region" description="Polar residues" evidence="4">
    <location>
        <begin position="332"/>
        <end position="349"/>
    </location>
</feature>
<dbReference type="Pfam" id="PF05911">
    <property type="entry name" value="FPP"/>
    <property type="match status" value="3"/>
</dbReference>
<evidence type="ECO:0000256" key="2">
    <source>
        <dbReference type="ARBA" id="ARBA00023054"/>
    </source>
</evidence>
<dbReference type="AlphaFoldDB" id="A0A328CX84"/>
<name>A0A328CX84_9ASTE</name>
<evidence type="ECO:0000256" key="3">
    <source>
        <dbReference type="SAM" id="Coils"/>
    </source>
</evidence>
<evidence type="ECO:0000256" key="1">
    <source>
        <dbReference type="ARBA" id="ARBA00005921"/>
    </source>
</evidence>
<feature type="coiled-coil region" evidence="3">
    <location>
        <begin position="350"/>
        <end position="419"/>
    </location>
</feature>
<feature type="compositionally biased region" description="Basic and acidic residues" evidence="4">
    <location>
        <begin position="1"/>
        <end position="18"/>
    </location>
</feature>
<dbReference type="EMBL" id="NQVE01000215">
    <property type="protein sequence ID" value="RAL37864.1"/>
    <property type="molecule type" value="Genomic_DNA"/>
</dbReference>
<feature type="region of interest" description="Disordered" evidence="4">
    <location>
        <begin position="246"/>
        <end position="268"/>
    </location>
</feature>
<feature type="region of interest" description="Disordered" evidence="4">
    <location>
        <begin position="321"/>
        <end position="349"/>
    </location>
</feature>
<dbReference type="Proteomes" id="UP000249390">
    <property type="component" value="Unassembled WGS sequence"/>
</dbReference>
<proteinExistence type="inferred from homology"/>
<keyword evidence="2 3" id="KW-0175">Coiled coil</keyword>
<comment type="similarity">
    <text evidence="1">Belongs to the FPP family.</text>
</comment>
<dbReference type="InterPro" id="IPR008587">
    <property type="entry name" value="FPP_plant"/>
</dbReference>
<evidence type="ECO:0008006" key="7">
    <source>
        <dbReference type="Google" id="ProtNLM"/>
    </source>
</evidence>
<dbReference type="PANTHER" id="PTHR31580">
    <property type="entry name" value="FILAMENT-LIKE PLANT PROTEIN 4"/>
    <property type="match status" value="1"/>
</dbReference>
<feature type="compositionally biased region" description="Basic and acidic residues" evidence="4">
    <location>
        <begin position="27"/>
        <end position="42"/>
    </location>
</feature>
<feature type="region of interest" description="Disordered" evidence="4">
    <location>
        <begin position="1"/>
        <end position="58"/>
    </location>
</feature>
<comment type="caution">
    <text evidence="5">The sequence shown here is derived from an EMBL/GenBank/DDBJ whole genome shotgun (WGS) entry which is preliminary data.</text>
</comment>
<evidence type="ECO:0000313" key="5">
    <source>
        <dbReference type="EMBL" id="RAL37864.1"/>
    </source>
</evidence>